<dbReference type="PANTHER" id="PTHR33154:SF18">
    <property type="entry name" value="ARSENICAL RESISTANCE OPERON REPRESSOR"/>
    <property type="match status" value="1"/>
</dbReference>
<name>A0A512MI54_9BACT</name>
<reference evidence="5 6" key="1">
    <citation type="submission" date="2019-07" db="EMBL/GenBank/DDBJ databases">
        <title>Whole genome shotgun sequence of Brevifollis gellanilyticus NBRC 108608.</title>
        <authorList>
            <person name="Hosoyama A."/>
            <person name="Uohara A."/>
            <person name="Ohji S."/>
            <person name="Ichikawa N."/>
        </authorList>
    </citation>
    <scope>NUCLEOTIDE SEQUENCE [LARGE SCALE GENOMIC DNA]</scope>
    <source>
        <strain evidence="5 6">NBRC 108608</strain>
    </source>
</reference>
<evidence type="ECO:0000256" key="3">
    <source>
        <dbReference type="ARBA" id="ARBA00023163"/>
    </source>
</evidence>
<dbReference type="PROSITE" id="PS50987">
    <property type="entry name" value="HTH_ARSR_2"/>
    <property type="match status" value="1"/>
</dbReference>
<keyword evidence="6" id="KW-1185">Reference proteome</keyword>
<proteinExistence type="predicted"/>
<organism evidence="5 6">
    <name type="scientific">Brevifollis gellanilyticus</name>
    <dbReference type="NCBI Taxonomy" id="748831"/>
    <lineage>
        <taxon>Bacteria</taxon>
        <taxon>Pseudomonadati</taxon>
        <taxon>Verrucomicrobiota</taxon>
        <taxon>Verrucomicrobiia</taxon>
        <taxon>Verrucomicrobiales</taxon>
        <taxon>Verrucomicrobiaceae</taxon>
    </lineage>
</organism>
<dbReference type="SMART" id="SM00418">
    <property type="entry name" value="HTH_ARSR"/>
    <property type="match status" value="1"/>
</dbReference>
<dbReference type="Proteomes" id="UP000321577">
    <property type="component" value="Unassembled WGS sequence"/>
</dbReference>
<dbReference type="CDD" id="cd00090">
    <property type="entry name" value="HTH_ARSR"/>
    <property type="match status" value="1"/>
</dbReference>
<evidence type="ECO:0000313" key="6">
    <source>
        <dbReference type="Proteomes" id="UP000321577"/>
    </source>
</evidence>
<accession>A0A512MI54</accession>
<keyword evidence="1" id="KW-0805">Transcription regulation</keyword>
<evidence type="ECO:0000256" key="1">
    <source>
        <dbReference type="ARBA" id="ARBA00023015"/>
    </source>
</evidence>
<keyword evidence="3" id="KW-0804">Transcription</keyword>
<dbReference type="OrthoDB" id="9798835at2"/>
<dbReference type="Pfam" id="PF01022">
    <property type="entry name" value="HTH_5"/>
    <property type="match status" value="1"/>
</dbReference>
<dbReference type="Gene3D" id="1.10.10.10">
    <property type="entry name" value="Winged helix-like DNA-binding domain superfamily/Winged helix DNA-binding domain"/>
    <property type="match status" value="1"/>
</dbReference>
<evidence type="ECO:0000259" key="4">
    <source>
        <dbReference type="PROSITE" id="PS50987"/>
    </source>
</evidence>
<dbReference type="NCBIfam" id="NF033788">
    <property type="entry name" value="HTH_metalloreg"/>
    <property type="match status" value="1"/>
</dbReference>
<dbReference type="InterPro" id="IPR036388">
    <property type="entry name" value="WH-like_DNA-bd_sf"/>
</dbReference>
<dbReference type="PRINTS" id="PR00778">
    <property type="entry name" value="HTHARSR"/>
</dbReference>
<dbReference type="InterPro" id="IPR036390">
    <property type="entry name" value="WH_DNA-bd_sf"/>
</dbReference>
<dbReference type="SUPFAM" id="SSF46785">
    <property type="entry name" value="Winged helix' DNA-binding domain"/>
    <property type="match status" value="1"/>
</dbReference>
<keyword evidence="2" id="KW-0238">DNA-binding</keyword>
<dbReference type="PANTHER" id="PTHR33154">
    <property type="entry name" value="TRANSCRIPTIONAL REGULATOR, ARSR FAMILY"/>
    <property type="match status" value="1"/>
</dbReference>
<protein>
    <submittedName>
        <fullName evidence="5">Transcriptional regulator</fullName>
    </submittedName>
</protein>
<dbReference type="GO" id="GO:0003677">
    <property type="term" value="F:DNA binding"/>
    <property type="evidence" value="ECO:0007669"/>
    <property type="project" value="UniProtKB-KW"/>
</dbReference>
<dbReference type="AlphaFoldDB" id="A0A512MI54"/>
<dbReference type="InterPro" id="IPR011991">
    <property type="entry name" value="ArsR-like_HTH"/>
</dbReference>
<gene>
    <name evidence="5" type="ORF">BGE01nite_57010</name>
</gene>
<dbReference type="InterPro" id="IPR001845">
    <property type="entry name" value="HTH_ArsR_DNA-bd_dom"/>
</dbReference>
<dbReference type="GO" id="GO:0003700">
    <property type="term" value="F:DNA-binding transcription factor activity"/>
    <property type="evidence" value="ECO:0007669"/>
    <property type="project" value="InterPro"/>
</dbReference>
<dbReference type="InterPro" id="IPR051081">
    <property type="entry name" value="HTH_MetalResp_TranReg"/>
</dbReference>
<evidence type="ECO:0000313" key="5">
    <source>
        <dbReference type="EMBL" id="GEP46410.1"/>
    </source>
</evidence>
<feature type="domain" description="HTH arsR-type" evidence="4">
    <location>
        <begin position="3"/>
        <end position="97"/>
    </location>
</feature>
<dbReference type="RefSeq" id="WP_146856256.1">
    <property type="nucleotide sequence ID" value="NZ_BKAG01000098.1"/>
</dbReference>
<comment type="caution">
    <text evidence="5">The sequence shown here is derived from an EMBL/GenBank/DDBJ whole genome shotgun (WGS) entry which is preliminary data.</text>
</comment>
<sequence length="109" mass="11874">MSDRKAASKKRAAVIKALAHPSRLLIAEALMEGEMCVCDIKDLVAADMSTVSKHLSLMRAAGVLASEKHGLNIYYRLACDCFADFLGCLDQIAPRKPKTQSRSKTKSCC</sequence>
<dbReference type="EMBL" id="BKAG01000098">
    <property type="protein sequence ID" value="GEP46410.1"/>
    <property type="molecule type" value="Genomic_DNA"/>
</dbReference>
<evidence type="ECO:0000256" key="2">
    <source>
        <dbReference type="ARBA" id="ARBA00023125"/>
    </source>
</evidence>